<evidence type="ECO:0000256" key="9">
    <source>
        <dbReference type="ARBA" id="ARBA00022842"/>
    </source>
</evidence>
<dbReference type="SUPFAM" id="SSF53098">
    <property type="entry name" value="Ribonuclease H-like"/>
    <property type="match status" value="1"/>
</dbReference>
<dbReference type="InterPro" id="IPR009027">
    <property type="entry name" value="Ribosomal_bL9/RNase_H1_N"/>
</dbReference>
<dbReference type="InterPro" id="IPR050092">
    <property type="entry name" value="RNase_H"/>
</dbReference>
<evidence type="ECO:0000256" key="3">
    <source>
        <dbReference type="ARBA" id="ARBA00005300"/>
    </source>
</evidence>
<evidence type="ECO:0000256" key="10">
    <source>
        <dbReference type="SAM" id="MobiDB-lite"/>
    </source>
</evidence>
<evidence type="ECO:0000256" key="6">
    <source>
        <dbReference type="ARBA" id="ARBA00022723"/>
    </source>
</evidence>
<feature type="region of interest" description="Disordered" evidence="10">
    <location>
        <begin position="75"/>
        <end position="96"/>
    </location>
</feature>
<evidence type="ECO:0000256" key="5">
    <source>
        <dbReference type="ARBA" id="ARBA00022722"/>
    </source>
</evidence>
<feature type="domain" description="RNase H type-1" evidence="11">
    <location>
        <begin position="285"/>
        <end position="435"/>
    </location>
</feature>
<comment type="similarity">
    <text evidence="3">Belongs to the RNase H family.</text>
</comment>
<dbReference type="InterPro" id="IPR012337">
    <property type="entry name" value="RNaseH-like_sf"/>
</dbReference>
<evidence type="ECO:0000256" key="8">
    <source>
        <dbReference type="ARBA" id="ARBA00022801"/>
    </source>
</evidence>
<gene>
    <name evidence="12" type="ORF">PDIGIT_LOCUS4002</name>
</gene>
<feature type="region of interest" description="Disordered" evidence="10">
    <location>
        <begin position="214"/>
        <end position="264"/>
    </location>
</feature>
<dbReference type="Gene3D" id="3.40.970.10">
    <property type="entry name" value="Ribonuclease H1, N-terminal domain"/>
    <property type="match status" value="2"/>
</dbReference>
<evidence type="ECO:0000256" key="7">
    <source>
        <dbReference type="ARBA" id="ARBA00022759"/>
    </source>
</evidence>
<dbReference type="FunFam" id="3.40.970.10:FF:000001">
    <property type="entry name" value="Ribonuclease H1"/>
    <property type="match status" value="1"/>
</dbReference>
<protein>
    <recommendedName>
        <fullName evidence="4">ribonuclease H</fullName>
        <ecNumber evidence="4">3.1.26.4</ecNumber>
    </recommendedName>
</protein>
<sequence length="494" mass="54311">MRAIWLSTRLVCSRAHASSLHHPRLLACANCLPYALQVPPLRPCSRHFPFTRAFQSTTARRNTSDHPYNEQDIEEEFEDTMPGSRSVSTTSSGTKRKAGTPAYYAVRAGFETGLFFNWEDAKKQTNGYSNPVFKKFSTLSEAEAFLAADANSGPMSTALTPKSGKQPIKYYGVQVGHTPGVYKDYPSVLEQVKGFRGGKQKSFATFEEAQAYVDEGKQSTSSDVGGDNVSHKGPFGSSTPSVAAPGKTAKKQKRNDGSALAMPVDGDYIPDAELNARKRMPTGDFEGFIDVYTDGAAKGNGQVGAVGGIGIWFGPNDSRNISAPLVGDRQTNQRAELTAIKRALEIVPIDRYVRVYSDSNYAIRCVTEWYKRWVTNNWKSSKGKDVENKDLIKPIRAMMDDRDRCGSKTELIWVKGHDTNVGNIGADKLASDAARKAQTMKAEGVDVEGQSGSDDEYAGAFGHEDWIQPEVMSEHALRDAEEAMNEDELRAYYD</sequence>
<keyword evidence="13" id="KW-1185">Reference proteome</keyword>
<reference evidence="12" key="1">
    <citation type="submission" date="2023-01" db="EMBL/GenBank/DDBJ databases">
        <authorList>
            <person name="Van Ghelder C."/>
            <person name="Rancurel C."/>
        </authorList>
    </citation>
    <scope>NUCLEOTIDE SEQUENCE</scope>
    <source>
        <strain evidence="12">CNCM I-4278</strain>
    </source>
</reference>
<dbReference type="GO" id="GO:0004523">
    <property type="term" value="F:RNA-DNA hybrid ribonuclease activity"/>
    <property type="evidence" value="ECO:0007669"/>
    <property type="project" value="UniProtKB-EC"/>
</dbReference>
<dbReference type="CDD" id="cd09280">
    <property type="entry name" value="RNase_HI_eukaryote_like"/>
    <property type="match status" value="1"/>
</dbReference>
<accession>A0A9W4U8H7</accession>
<dbReference type="OrthoDB" id="407198at2759"/>
<comment type="caution">
    <text evidence="12">The sequence shown here is derived from an EMBL/GenBank/DDBJ whole genome shotgun (WGS) entry which is preliminary data.</text>
</comment>
<dbReference type="InterPro" id="IPR036397">
    <property type="entry name" value="RNaseH_sf"/>
</dbReference>
<dbReference type="FunFam" id="3.30.420.10:FF:000090">
    <property type="entry name" value="Ribonuclease H"/>
    <property type="match status" value="1"/>
</dbReference>
<proteinExistence type="inferred from homology"/>
<organism evidence="12 13">
    <name type="scientific">Periconia digitata</name>
    <dbReference type="NCBI Taxonomy" id="1303443"/>
    <lineage>
        <taxon>Eukaryota</taxon>
        <taxon>Fungi</taxon>
        <taxon>Dikarya</taxon>
        <taxon>Ascomycota</taxon>
        <taxon>Pezizomycotina</taxon>
        <taxon>Dothideomycetes</taxon>
        <taxon>Pleosporomycetidae</taxon>
        <taxon>Pleosporales</taxon>
        <taxon>Massarineae</taxon>
        <taxon>Periconiaceae</taxon>
        <taxon>Periconia</taxon>
    </lineage>
</organism>
<evidence type="ECO:0000313" key="13">
    <source>
        <dbReference type="Proteomes" id="UP001152607"/>
    </source>
</evidence>
<dbReference type="PANTHER" id="PTHR10642:SF26">
    <property type="entry name" value="RIBONUCLEASE H1"/>
    <property type="match status" value="1"/>
</dbReference>
<dbReference type="InterPro" id="IPR037056">
    <property type="entry name" value="RNase_H1_N_sf"/>
</dbReference>
<evidence type="ECO:0000256" key="4">
    <source>
        <dbReference type="ARBA" id="ARBA00012180"/>
    </source>
</evidence>
<keyword evidence="7" id="KW-0255">Endonuclease</keyword>
<dbReference type="InterPro" id="IPR011320">
    <property type="entry name" value="RNase_H1_N"/>
</dbReference>
<dbReference type="Proteomes" id="UP001152607">
    <property type="component" value="Unassembled WGS sequence"/>
</dbReference>
<keyword evidence="6" id="KW-0479">Metal-binding</keyword>
<keyword evidence="5" id="KW-0540">Nuclease</keyword>
<dbReference type="PANTHER" id="PTHR10642">
    <property type="entry name" value="RIBONUCLEASE H1"/>
    <property type="match status" value="1"/>
</dbReference>
<evidence type="ECO:0000256" key="1">
    <source>
        <dbReference type="ARBA" id="ARBA00000077"/>
    </source>
</evidence>
<dbReference type="AlphaFoldDB" id="A0A9W4U8H7"/>
<evidence type="ECO:0000313" key="12">
    <source>
        <dbReference type="EMBL" id="CAI6328627.1"/>
    </source>
</evidence>
<dbReference type="EMBL" id="CAOQHR010000002">
    <property type="protein sequence ID" value="CAI6328627.1"/>
    <property type="molecule type" value="Genomic_DNA"/>
</dbReference>
<dbReference type="GO" id="GO:0003676">
    <property type="term" value="F:nucleic acid binding"/>
    <property type="evidence" value="ECO:0007669"/>
    <property type="project" value="InterPro"/>
</dbReference>
<evidence type="ECO:0000256" key="2">
    <source>
        <dbReference type="ARBA" id="ARBA00001946"/>
    </source>
</evidence>
<comment type="cofactor">
    <cofactor evidence="2">
        <name>Mg(2+)</name>
        <dbReference type="ChEBI" id="CHEBI:18420"/>
    </cofactor>
</comment>
<dbReference type="EC" id="3.1.26.4" evidence="4"/>
<keyword evidence="9" id="KW-0460">Magnesium</keyword>
<keyword evidence="8" id="KW-0378">Hydrolase</keyword>
<dbReference type="Pfam" id="PF01693">
    <property type="entry name" value="Cauli_VI"/>
    <property type="match status" value="2"/>
</dbReference>
<dbReference type="InterPro" id="IPR002156">
    <property type="entry name" value="RNaseH_domain"/>
</dbReference>
<dbReference type="GO" id="GO:0046872">
    <property type="term" value="F:metal ion binding"/>
    <property type="evidence" value="ECO:0007669"/>
    <property type="project" value="UniProtKB-KW"/>
</dbReference>
<name>A0A9W4U8H7_9PLEO</name>
<dbReference type="PROSITE" id="PS50879">
    <property type="entry name" value="RNASE_H_1"/>
    <property type="match status" value="1"/>
</dbReference>
<dbReference type="SUPFAM" id="SSF55658">
    <property type="entry name" value="L9 N-domain-like"/>
    <property type="match status" value="2"/>
</dbReference>
<dbReference type="Pfam" id="PF00075">
    <property type="entry name" value="RNase_H"/>
    <property type="match status" value="1"/>
</dbReference>
<evidence type="ECO:0000259" key="11">
    <source>
        <dbReference type="PROSITE" id="PS50879"/>
    </source>
</evidence>
<comment type="catalytic activity">
    <reaction evidence="1">
        <text>Endonucleolytic cleavage to 5'-phosphomonoester.</text>
        <dbReference type="EC" id="3.1.26.4"/>
    </reaction>
</comment>
<dbReference type="GO" id="GO:0043137">
    <property type="term" value="P:DNA replication, removal of RNA primer"/>
    <property type="evidence" value="ECO:0007669"/>
    <property type="project" value="TreeGrafter"/>
</dbReference>
<feature type="compositionally biased region" description="Low complexity" evidence="10">
    <location>
        <begin position="83"/>
        <end position="93"/>
    </location>
</feature>
<dbReference type="Gene3D" id="3.30.420.10">
    <property type="entry name" value="Ribonuclease H-like superfamily/Ribonuclease H"/>
    <property type="match status" value="1"/>
</dbReference>